<evidence type="ECO:0000313" key="2">
    <source>
        <dbReference type="EMBL" id="CAI0390687.1"/>
    </source>
</evidence>
<name>A0AAV0HZC7_9ROSI</name>
<feature type="compositionally biased region" description="Polar residues" evidence="1">
    <location>
        <begin position="137"/>
        <end position="152"/>
    </location>
</feature>
<protein>
    <submittedName>
        <fullName evidence="2">Uncharacterized protein</fullName>
    </submittedName>
</protein>
<dbReference type="EMBL" id="CAMGYJ010000003">
    <property type="protein sequence ID" value="CAI0390687.1"/>
    <property type="molecule type" value="Genomic_DNA"/>
</dbReference>
<proteinExistence type="predicted"/>
<comment type="caution">
    <text evidence="2">The sequence shown here is derived from an EMBL/GenBank/DDBJ whole genome shotgun (WGS) entry which is preliminary data.</text>
</comment>
<evidence type="ECO:0000313" key="3">
    <source>
        <dbReference type="Proteomes" id="UP001154282"/>
    </source>
</evidence>
<feature type="non-terminal residue" evidence="2">
    <location>
        <position position="1"/>
    </location>
</feature>
<reference evidence="2" key="1">
    <citation type="submission" date="2022-08" db="EMBL/GenBank/DDBJ databases">
        <authorList>
            <person name="Gutierrez-Valencia J."/>
        </authorList>
    </citation>
    <scope>NUCLEOTIDE SEQUENCE</scope>
</reference>
<keyword evidence="3" id="KW-1185">Reference proteome</keyword>
<dbReference type="EMBL" id="CAMGYJ010000003">
    <property type="protein sequence ID" value="CAI0390684.1"/>
    <property type="molecule type" value="Genomic_DNA"/>
</dbReference>
<feature type="compositionally biased region" description="Polar residues" evidence="1">
    <location>
        <begin position="115"/>
        <end position="127"/>
    </location>
</feature>
<dbReference type="EMBL" id="CAMGYJ010000003">
    <property type="protein sequence ID" value="CAI0390686.1"/>
    <property type="molecule type" value="Genomic_DNA"/>
</dbReference>
<sequence>LHITTSPSQFSSRTSLSINLVHHRITQTTTDLTLQSPQLLYHSLLSIQVDEHLETTTNDDTQVANTHAENHVKVADPFPRRTSPLLTTLVHRLTSTSLDGDGEDGNLRVIERRLNQGNNDSSDSNLDLGTHTRVKRNQPSQGPQPSRYNFLN</sequence>
<evidence type="ECO:0000256" key="1">
    <source>
        <dbReference type="SAM" id="MobiDB-lite"/>
    </source>
</evidence>
<feature type="region of interest" description="Disordered" evidence="1">
    <location>
        <begin position="114"/>
        <end position="152"/>
    </location>
</feature>
<gene>
    <name evidence="2" type="ORF">LITE_LOCUS6841</name>
</gene>
<dbReference type="Proteomes" id="UP001154282">
    <property type="component" value="Unassembled WGS sequence"/>
</dbReference>
<organism evidence="2 3">
    <name type="scientific">Linum tenue</name>
    <dbReference type="NCBI Taxonomy" id="586396"/>
    <lineage>
        <taxon>Eukaryota</taxon>
        <taxon>Viridiplantae</taxon>
        <taxon>Streptophyta</taxon>
        <taxon>Embryophyta</taxon>
        <taxon>Tracheophyta</taxon>
        <taxon>Spermatophyta</taxon>
        <taxon>Magnoliopsida</taxon>
        <taxon>eudicotyledons</taxon>
        <taxon>Gunneridae</taxon>
        <taxon>Pentapetalae</taxon>
        <taxon>rosids</taxon>
        <taxon>fabids</taxon>
        <taxon>Malpighiales</taxon>
        <taxon>Linaceae</taxon>
        <taxon>Linum</taxon>
    </lineage>
</organism>
<dbReference type="AlphaFoldDB" id="A0AAV0HZC7"/>
<accession>A0AAV0HZC7</accession>